<dbReference type="EMBL" id="CP146203">
    <property type="protein sequence ID" value="XBH21975.1"/>
    <property type="molecule type" value="Genomic_DNA"/>
</dbReference>
<dbReference type="InterPro" id="IPR041172">
    <property type="entry name" value="EstA_Ig-like_N"/>
</dbReference>
<protein>
    <submittedName>
        <fullName evidence="4">Alpha/beta hydrolase-fold protein</fullName>
    </submittedName>
</protein>
<keyword evidence="4" id="KW-0378">Hydrolase</keyword>
<evidence type="ECO:0000259" key="3">
    <source>
        <dbReference type="Pfam" id="PF18435"/>
    </source>
</evidence>
<organism evidence="4">
    <name type="scientific">Jonesiaceae bacterium BS-20</name>
    <dbReference type="NCBI Taxonomy" id="3120821"/>
    <lineage>
        <taxon>Bacteria</taxon>
        <taxon>Bacillati</taxon>
        <taxon>Actinomycetota</taxon>
        <taxon>Actinomycetes</taxon>
        <taxon>Micrococcales</taxon>
        <taxon>Jonesiaceae</taxon>
    </lineage>
</organism>
<keyword evidence="1 2" id="KW-0732">Signal</keyword>
<dbReference type="InterPro" id="IPR050955">
    <property type="entry name" value="Plant_Biomass_Hydrol_Est"/>
</dbReference>
<gene>
    <name evidence="4" type="ORF">V5R04_01735</name>
</gene>
<reference evidence="4" key="1">
    <citation type="submission" date="2024-02" db="EMBL/GenBank/DDBJ databases">
        <title>Tomenella chthoni gen. nov. sp. nov., a member of the family Jonesiaceae isolated from bat guano.</title>
        <authorList>
            <person name="Miller S.L."/>
            <person name="King J."/>
            <person name="Sankaranarayanan K."/>
            <person name="Lawson P.A."/>
        </authorList>
    </citation>
    <scope>NUCLEOTIDE SEQUENCE</scope>
    <source>
        <strain evidence="4">BS-20</strain>
    </source>
</reference>
<dbReference type="Gene3D" id="3.40.50.1820">
    <property type="entry name" value="alpha/beta hydrolase"/>
    <property type="match status" value="1"/>
</dbReference>
<evidence type="ECO:0000256" key="2">
    <source>
        <dbReference type="SAM" id="SignalP"/>
    </source>
</evidence>
<dbReference type="PANTHER" id="PTHR43037">
    <property type="entry name" value="UNNAMED PRODUCT-RELATED"/>
    <property type="match status" value="1"/>
</dbReference>
<dbReference type="Pfam" id="PF18435">
    <property type="entry name" value="EstA_Ig_like"/>
    <property type="match status" value="1"/>
</dbReference>
<dbReference type="PROSITE" id="PS51257">
    <property type="entry name" value="PROKAR_LIPOPROTEIN"/>
    <property type="match status" value="1"/>
</dbReference>
<dbReference type="PANTHER" id="PTHR43037:SF1">
    <property type="entry name" value="BLL1128 PROTEIN"/>
    <property type="match status" value="1"/>
</dbReference>
<dbReference type="Pfam" id="PF00756">
    <property type="entry name" value="Esterase"/>
    <property type="match status" value="1"/>
</dbReference>
<name>A0AAU7DXH4_9MICO</name>
<evidence type="ECO:0000313" key="4">
    <source>
        <dbReference type="EMBL" id="XBH21975.1"/>
    </source>
</evidence>
<feature type="domain" description="Esterase Ig-like N-terminal" evidence="3">
    <location>
        <begin position="35"/>
        <end position="160"/>
    </location>
</feature>
<evidence type="ECO:0000256" key="1">
    <source>
        <dbReference type="ARBA" id="ARBA00022729"/>
    </source>
</evidence>
<dbReference type="AlphaFoldDB" id="A0AAU7DXH4"/>
<proteinExistence type="predicted"/>
<feature type="signal peptide" evidence="2">
    <location>
        <begin position="1"/>
        <end position="27"/>
    </location>
</feature>
<dbReference type="InterPro" id="IPR000801">
    <property type="entry name" value="Esterase-like"/>
</dbReference>
<dbReference type="GO" id="GO:0016787">
    <property type="term" value="F:hydrolase activity"/>
    <property type="evidence" value="ECO:0007669"/>
    <property type="project" value="UniProtKB-KW"/>
</dbReference>
<sequence>MKLVSRLLGAACAATLVLAVGACSSDAEPPQVRAVTTLAQVLPQGLTVTALAIEYDRELPKGQVPADAFEVATTLCLEGQSRHGTGDGGAKCTFDDAPRTVVSGHTSSTKTLSGQASAGAFVILELSPQDQAAAAALYDGTYSDYFALDEALTVTQVNDWNLGKTKFPKTPATSVTSSASYRHVVDEYASHEFASQSGVVMPYRLRTPDNPQDQRAPLVVTLHGHGESGSDNLSQIAGTQISVAFADLDRQASNPAFILSPQTAQGVPGGAEGTGWWDPNWRAAVLELVQQTIADNPQIDPDRVYLTGLSMGAYGSWQLLAEHSDLFAGAVLVCGEGEVTEALAELTDFPIWVTHSEDDFVVPYDAPGAGQQIFEAFEAAGVPVTWSQWAGDLPLQEQRALAQATWDEAKQTGSNHILTKFPANTTPVLPHFSWIPTFENDMILDWLFSQRR</sequence>
<dbReference type="Gene3D" id="2.60.40.2180">
    <property type="match status" value="1"/>
</dbReference>
<dbReference type="InterPro" id="IPR029058">
    <property type="entry name" value="AB_hydrolase_fold"/>
</dbReference>
<dbReference type="SUPFAM" id="SSF53474">
    <property type="entry name" value="alpha/beta-Hydrolases"/>
    <property type="match status" value="1"/>
</dbReference>
<accession>A0AAU7DXH4</accession>
<feature type="chain" id="PRO_5043761545" evidence="2">
    <location>
        <begin position="28"/>
        <end position="452"/>
    </location>
</feature>